<accession>A0A7I8KJG5</accession>
<name>A0A7I8KJG5_SPIIN</name>
<dbReference type="AlphaFoldDB" id="A0A7I8KJG5"/>
<proteinExistence type="predicted"/>
<evidence type="ECO:0000313" key="1">
    <source>
        <dbReference type="EMBL" id="CAA7397927.1"/>
    </source>
</evidence>
<gene>
    <name evidence="1" type="ORF">SI8410_06008592</name>
</gene>
<protein>
    <submittedName>
        <fullName evidence="1">Uncharacterized protein</fullName>
    </submittedName>
</protein>
<reference evidence="1" key="1">
    <citation type="submission" date="2020-02" db="EMBL/GenBank/DDBJ databases">
        <authorList>
            <person name="Scholz U."/>
            <person name="Mascher M."/>
            <person name="Fiebig A."/>
        </authorList>
    </citation>
    <scope>NUCLEOTIDE SEQUENCE</scope>
</reference>
<evidence type="ECO:0000313" key="2">
    <source>
        <dbReference type="Proteomes" id="UP000663760"/>
    </source>
</evidence>
<dbReference type="PROSITE" id="PS51257">
    <property type="entry name" value="PROKAR_LIPOPROTEIN"/>
    <property type="match status" value="1"/>
</dbReference>
<dbReference type="Proteomes" id="UP000663760">
    <property type="component" value="Chromosome 6"/>
</dbReference>
<sequence>MWPVLRPMSFTRPTPLTALSASTWAALMACCAVSTAVWKPKDRSMMPMSLSTVFGIPATATFRRRRLTSSKIFAAPLMLPSPPMIKIFHPQRKNSQ</sequence>
<dbReference type="EMBL" id="LR746269">
    <property type="protein sequence ID" value="CAA7397927.1"/>
    <property type="molecule type" value="Genomic_DNA"/>
</dbReference>
<keyword evidence="2" id="KW-1185">Reference proteome</keyword>
<organism evidence="1 2">
    <name type="scientific">Spirodela intermedia</name>
    <name type="common">Intermediate duckweed</name>
    <dbReference type="NCBI Taxonomy" id="51605"/>
    <lineage>
        <taxon>Eukaryota</taxon>
        <taxon>Viridiplantae</taxon>
        <taxon>Streptophyta</taxon>
        <taxon>Embryophyta</taxon>
        <taxon>Tracheophyta</taxon>
        <taxon>Spermatophyta</taxon>
        <taxon>Magnoliopsida</taxon>
        <taxon>Liliopsida</taxon>
        <taxon>Araceae</taxon>
        <taxon>Lemnoideae</taxon>
        <taxon>Spirodela</taxon>
    </lineage>
</organism>